<dbReference type="GO" id="GO:0046872">
    <property type="term" value="F:metal ion binding"/>
    <property type="evidence" value="ECO:0007669"/>
    <property type="project" value="UniProtKB-KW"/>
</dbReference>
<dbReference type="STRING" id="489703.SAMN04488038_107125"/>
<dbReference type="FunFam" id="3.90.79.10:FF:000014">
    <property type="entry name" value="8-oxo-dGTP diphosphatase MutT"/>
    <property type="match status" value="1"/>
</dbReference>
<protein>
    <recommendedName>
        <fullName evidence="13">8-oxo-dGTP diphosphatase</fullName>
        <ecNumber evidence="12">3.6.1.55</ecNumber>
    </recommendedName>
    <alternativeName>
        <fullName evidence="16">7,8-dihydro-8-oxoguanine-triphosphatase</fullName>
    </alternativeName>
    <alternativeName>
        <fullName evidence="15">Mutator protein MutT</fullName>
    </alternativeName>
    <alternativeName>
        <fullName evidence="14">dGTP pyrophosphohydrolase</fullName>
    </alternativeName>
</protein>
<gene>
    <name evidence="18" type="ORF">SAMN04488038_107125</name>
</gene>
<dbReference type="GO" id="GO:0008413">
    <property type="term" value="F:8-oxo-7,8-dihydroguanosine triphosphate pyrophosphatase activity"/>
    <property type="evidence" value="ECO:0007669"/>
    <property type="project" value="TreeGrafter"/>
</dbReference>
<dbReference type="NCBIfam" id="NF006530">
    <property type="entry name" value="PRK08999.1"/>
    <property type="match status" value="1"/>
</dbReference>
<dbReference type="RefSeq" id="WP_177188936.1">
    <property type="nucleotide sequence ID" value="NZ_FOFS01000007.1"/>
</dbReference>
<dbReference type="EC" id="3.6.1.55" evidence="12"/>
<evidence type="ECO:0000256" key="11">
    <source>
        <dbReference type="ARBA" id="ARBA00036904"/>
    </source>
</evidence>
<comment type="cofactor">
    <cofactor evidence="1">
        <name>Mg(2+)</name>
        <dbReference type="ChEBI" id="CHEBI:18420"/>
    </cofactor>
</comment>
<dbReference type="SUPFAM" id="SSF51391">
    <property type="entry name" value="Thiamin phosphate synthase"/>
    <property type="match status" value="1"/>
</dbReference>
<dbReference type="PROSITE" id="PS51462">
    <property type="entry name" value="NUDIX"/>
    <property type="match status" value="1"/>
</dbReference>
<keyword evidence="7" id="KW-0378">Hydrolase</keyword>
<dbReference type="GO" id="GO:0044716">
    <property type="term" value="F:8-oxo-GDP phosphatase activity"/>
    <property type="evidence" value="ECO:0007669"/>
    <property type="project" value="TreeGrafter"/>
</dbReference>
<feature type="domain" description="Nudix hydrolase" evidence="17">
    <location>
        <begin position="10"/>
        <end position="138"/>
    </location>
</feature>
<dbReference type="InterPro" id="IPR020476">
    <property type="entry name" value="Nudix_hydrolase"/>
</dbReference>
<comment type="catalytic activity">
    <reaction evidence="10">
        <text>8-oxo-dGTP + H2O = 8-oxo-dGMP + diphosphate + H(+)</text>
        <dbReference type="Rhea" id="RHEA:31575"/>
        <dbReference type="ChEBI" id="CHEBI:15377"/>
        <dbReference type="ChEBI" id="CHEBI:15378"/>
        <dbReference type="ChEBI" id="CHEBI:33019"/>
        <dbReference type="ChEBI" id="CHEBI:63224"/>
        <dbReference type="ChEBI" id="CHEBI:77896"/>
        <dbReference type="EC" id="3.6.1.55"/>
    </reaction>
</comment>
<evidence type="ECO:0000256" key="16">
    <source>
        <dbReference type="ARBA" id="ARBA00042798"/>
    </source>
</evidence>
<dbReference type="GO" id="GO:0044715">
    <property type="term" value="F:8-oxo-dGDP phosphatase activity"/>
    <property type="evidence" value="ECO:0007669"/>
    <property type="project" value="TreeGrafter"/>
</dbReference>
<dbReference type="GO" id="GO:0006260">
    <property type="term" value="P:DNA replication"/>
    <property type="evidence" value="ECO:0007669"/>
    <property type="project" value="UniProtKB-KW"/>
</dbReference>
<dbReference type="PANTHER" id="PTHR47707:SF1">
    <property type="entry name" value="NUDIX HYDROLASE FAMILY PROTEIN"/>
    <property type="match status" value="1"/>
</dbReference>
<name>A0A1H9GLW5_9GAMM</name>
<keyword evidence="3" id="KW-0515">Mutator protein</keyword>
<dbReference type="Proteomes" id="UP000199233">
    <property type="component" value="Unassembled WGS sequence"/>
</dbReference>
<evidence type="ECO:0000256" key="6">
    <source>
        <dbReference type="ARBA" id="ARBA00022763"/>
    </source>
</evidence>
<dbReference type="InterPro" id="IPR015797">
    <property type="entry name" value="NUDIX_hydrolase-like_dom_sf"/>
</dbReference>
<dbReference type="PRINTS" id="PR00502">
    <property type="entry name" value="NUDIXFAMILY"/>
</dbReference>
<dbReference type="CDD" id="cd03425">
    <property type="entry name" value="NUDIX_MutT_NudA_like"/>
    <property type="match status" value="1"/>
</dbReference>
<dbReference type="InterPro" id="IPR022998">
    <property type="entry name" value="ThiamineP_synth_TenI"/>
</dbReference>
<evidence type="ECO:0000313" key="19">
    <source>
        <dbReference type="Proteomes" id="UP000199233"/>
    </source>
</evidence>
<evidence type="ECO:0000256" key="14">
    <source>
        <dbReference type="ARBA" id="ARBA00041592"/>
    </source>
</evidence>
<evidence type="ECO:0000256" key="1">
    <source>
        <dbReference type="ARBA" id="ARBA00001946"/>
    </source>
</evidence>
<dbReference type="PROSITE" id="PS00893">
    <property type="entry name" value="NUDIX_BOX"/>
    <property type="match status" value="1"/>
</dbReference>
<keyword evidence="5" id="KW-0479">Metal-binding</keyword>
<evidence type="ECO:0000256" key="8">
    <source>
        <dbReference type="ARBA" id="ARBA00022842"/>
    </source>
</evidence>
<dbReference type="AlphaFoldDB" id="A0A1H9GLW5"/>
<dbReference type="Gene3D" id="3.90.79.10">
    <property type="entry name" value="Nucleoside Triphosphate Pyrophosphohydrolase"/>
    <property type="match status" value="1"/>
</dbReference>
<keyword evidence="4" id="KW-0235">DNA replication</keyword>
<evidence type="ECO:0000256" key="7">
    <source>
        <dbReference type="ARBA" id="ARBA00022801"/>
    </source>
</evidence>
<reference evidence="18 19" key="1">
    <citation type="submission" date="2016-10" db="EMBL/GenBank/DDBJ databases">
        <authorList>
            <person name="de Groot N.N."/>
        </authorList>
    </citation>
    <scope>NUCLEOTIDE SEQUENCE [LARGE SCALE GENOMIC DNA]</scope>
    <source>
        <strain evidence="18 19">DSM 25927</strain>
    </source>
</reference>
<evidence type="ECO:0000256" key="3">
    <source>
        <dbReference type="ARBA" id="ARBA00022457"/>
    </source>
</evidence>
<dbReference type="InterPro" id="IPR047127">
    <property type="entry name" value="MutT-like"/>
</dbReference>
<evidence type="ECO:0000256" key="2">
    <source>
        <dbReference type="ARBA" id="ARBA00005582"/>
    </source>
</evidence>
<dbReference type="EMBL" id="FOFS01000007">
    <property type="protein sequence ID" value="SEQ51081.1"/>
    <property type="molecule type" value="Genomic_DNA"/>
</dbReference>
<keyword evidence="9" id="KW-0234">DNA repair</keyword>
<dbReference type="InterPro" id="IPR013785">
    <property type="entry name" value="Aldolase_TIM"/>
</dbReference>
<dbReference type="PANTHER" id="PTHR47707">
    <property type="entry name" value="8-OXO-DGTP DIPHOSPHATASE"/>
    <property type="match status" value="1"/>
</dbReference>
<evidence type="ECO:0000256" key="9">
    <source>
        <dbReference type="ARBA" id="ARBA00023204"/>
    </source>
</evidence>
<dbReference type="InterPro" id="IPR029119">
    <property type="entry name" value="MutY_C"/>
</dbReference>
<dbReference type="Pfam" id="PF14815">
    <property type="entry name" value="NUDIX_4"/>
    <property type="match status" value="1"/>
</dbReference>
<evidence type="ECO:0000256" key="5">
    <source>
        <dbReference type="ARBA" id="ARBA00022723"/>
    </source>
</evidence>
<organism evidence="18 19">
    <name type="scientific">Solimonas aquatica</name>
    <dbReference type="NCBI Taxonomy" id="489703"/>
    <lineage>
        <taxon>Bacteria</taxon>
        <taxon>Pseudomonadati</taxon>
        <taxon>Pseudomonadota</taxon>
        <taxon>Gammaproteobacteria</taxon>
        <taxon>Nevskiales</taxon>
        <taxon>Nevskiaceae</taxon>
        <taxon>Solimonas</taxon>
    </lineage>
</organism>
<evidence type="ECO:0000256" key="15">
    <source>
        <dbReference type="ARBA" id="ARBA00041979"/>
    </source>
</evidence>
<dbReference type="CDD" id="cd00564">
    <property type="entry name" value="TMP_TenI"/>
    <property type="match status" value="1"/>
</dbReference>
<evidence type="ECO:0000256" key="13">
    <source>
        <dbReference type="ARBA" id="ARBA00040794"/>
    </source>
</evidence>
<keyword evidence="6" id="KW-0227">DNA damage</keyword>
<dbReference type="Gene3D" id="3.20.20.70">
    <property type="entry name" value="Aldolase class I"/>
    <property type="match status" value="1"/>
</dbReference>
<dbReference type="InterPro" id="IPR036206">
    <property type="entry name" value="ThiamineP_synth_sf"/>
</dbReference>
<dbReference type="InterPro" id="IPR000086">
    <property type="entry name" value="NUDIX_hydrolase_dom"/>
</dbReference>
<keyword evidence="19" id="KW-1185">Reference proteome</keyword>
<comment type="catalytic activity">
    <reaction evidence="11">
        <text>8-oxo-GTP + H2O = 8-oxo-GMP + diphosphate + H(+)</text>
        <dbReference type="Rhea" id="RHEA:67616"/>
        <dbReference type="ChEBI" id="CHEBI:15377"/>
        <dbReference type="ChEBI" id="CHEBI:15378"/>
        <dbReference type="ChEBI" id="CHEBI:33019"/>
        <dbReference type="ChEBI" id="CHEBI:143553"/>
        <dbReference type="ChEBI" id="CHEBI:145694"/>
    </reaction>
</comment>
<sequence length="315" mass="33358">MTPETGDALPLIQVAAGCLVDAQGRVLIAQRPEGKIAAGQWEFPGGKIEPGESARAALARELHEELGVEVIEARPLIAVTHAYSDRRVRLDTWKVTAWRGQPQSREQQAFAWVAPQDIERYPVLAADGPILAALKLPAHYVFTAPAQCEPEIVAGLSQLPANALLRLRLPALADAEYAALAQRLLPLVHARGLRLLLDRAPALVGELGADGWHATSAQLRALDQKPAGLCIASCHDAAELQRARALGFDAAVLGSVLATASHPGGATLGLAAAGALTQQANLPLFWIGGLSPAELDRVQQAYAQGIAGIGAYWRR</sequence>
<dbReference type="GO" id="GO:0035539">
    <property type="term" value="F:8-oxo-7,8-dihydrodeoxyguanosine triphosphate pyrophosphatase activity"/>
    <property type="evidence" value="ECO:0007669"/>
    <property type="project" value="UniProtKB-EC"/>
</dbReference>
<dbReference type="GO" id="GO:0009228">
    <property type="term" value="P:thiamine biosynthetic process"/>
    <property type="evidence" value="ECO:0007669"/>
    <property type="project" value="UniProtKB-KW"/>
</dbReference>
<dbReference type="GO" id="GO:0006281">
    <property type="term" value="P:DNA repair"/>
    <property type="evidence" value="ECO:0007669"/>
    <property type="project" value="UniProtKB-KW"/>
</dbReference>
<accession>A0A1H9GLW5</accession>
<comment type="similarity">
    <text evidence="2">Belongs to the Nudix hydrolase family.</text>
</comment>
<evidence type="ECO:0000259" key="17">
    <source>
        <dbReference type="PROSITE" id="PS51462"/>
    </source>
</evidence>
<dbReference type="SUPFAM" id="SSF55811">
    <property type="entry name" value="Nudix"/>
    <property type="match status" value="1"/>
</dbReference>
<evidence type="ECO:0000256" key="10">
    <source>
        <dbReference type="ARBA" id="ARBA00035861"/>
    </source>
</evidence>
<proteinExistence type="inferred from homology"/>
<dbReference type="InterPro" id="IPR020084">
    <property type="entry name" value="NUDIX_hydrolase_CS"/>
</dbReference>
<evidence type="ECO:0000256" key="12">
    <source>
        <dbReference type="ARBA" id="ARBA00038905"/>
    </source>
</evidence>
<evidence type="ECO:0000313" key="18">
    <source>
        <dbReference type="EMBL" id="SEQ51081.1"/>
    </source>
</evidence>
<dbReference type="Pfam" id="PF02581">
    <property type="entry name" value="TMP-TENI"/>
    <property type="match status" value="1"/>
</dbReference>
<keyword evidence="8" id="KW-0460">Magnesium</keyword>
<evidence type="ECO:0000256" key="4">
    <source>
        <dbReference type="ARBA" id="ARBA00022705"/>
    </source>
</evidence>